<dbReference type="FunFam" id="3.20.20.70:FF:000044">
    <property type="entry name" value="Deoxyribose-phosphate aldolase"/>
    <property type="match status" value="1"/>
</dbReference>
<evidence type="ECO:0000256" key="1">
    <source>
        <dbReference type="ARBA" id="ARBA00010936"/>
    </source>
</evidence>
<evidence type="ECO:0000256" key="2">
    <source>
        <dbReference type="ARBA" id="ARBA00012515"/>
    </source>
</evidence>
<evidence type="ECO:0000256" key="7">
    <source>
        <dbReference type="ARBA" id="ARBA00048791"/>
    </source>
</evidence>
<comment type="catalytic activity">
    <reaction evidence="7">
        <text>2-deoxy-D-ribose 5-phosphate = D-glyceraldehyde 3-phosphate + acetaldehyde</text>
        <dbReference type="Rhea" id="RHEA:12821"/>
        <dbReference type="ChEBI" id="CHEBI:15343"/>
        <dbReference type="ChEBI" id="CHEBI:59776"/>
        <dbReference type="ChEBI" id="CHEBI:62877"/>
        <dbReference type="EC" id="4.1.2.4"/>
    </reaction>
</comment>
<dbReference type="GO" id="GO:0009264">
    <property type="term" value="P:deoxyribonucleotide catabolic process"/>
    <property type="evidence" value="ECO:0007669"/>
    <property type="project" value="InterPro"/>
</dbReference>
<evidence type="ECO:0000313" key="10">
    <source>
        <dbReference type="Proteomes" id="UP000629468"/>
    </source>
</evidence>
<dbReference type="Pfam" id="PF01791">
    <property type="entry name" value="DeoC"/>
    <property type="match status" value="1"/>
</dbReference>
<dbReference type="SUPFAM" id="SSF51569">
    <property type="entry name" value="Aldolase"/>
    <property type="match status" value="1"/>
</dbReference>
<evidence type="ECO:0000256" key="8">
    <source>
        <dbReference type="PIRSR" id="PIRSR001357-50"/>
    </source>
</evidence>
<dbReference type="Proteomes" id="UP000629468">
    <property type="component" value="Unassembled WGS sequence"/>
</dbReference>
<dbReference type="NCBIfam" id="TIGR00126">
    <property type="entry name" value="deoC"/>
    <property type="match status" value="1"/>
</dbReference>
<dbReference type="PIRSF" id="PIRSF001357">
    <property type="entry name" value="DeoC"/>
    <property type="match status" value="1"/>
</dbReference>
<evidence type="ECO:0000256" key="4">
    <source>
        <dbReference type="ARBA" id="ARBA00023239"/>
    </source>
</evidence>
<dbReference type="InterPro" id="IPR013785">
    <property type="entry name" value="Aldolase_TIM"/>
</dbReference>
<organism evidence="9 10">
    <name type="scientific">Agaricus bisporus var. burnettii</name>
    <dbReference type="NCBI Taxonomy" id="192524"/>
    <lineage>
        <taxon>Eukaryota</taxon>
        <taxon>Fungi</taxon>
        <taxon>Dikarya</taxon>
        <taxon>Basidiomycota</taxon>
        <taxon>Agaricomycotina</taxon>
        <taxon>Agaricomycetes</taxon>
        <taxon>Agaricomycetidae</taxon>
        <taxon>Agaricales</taxon>
        <taxon>Agaricineae</taxon>
        <taxon>Agaricaceae</taxon>
        <taxon>Agaricus</taxon>
    </lineage>
</organism>
<dbReference type="HAMAP" id="MF_00114">
    <property type="entry name" value="DeoC_type1"/>
    <property type="match status" value="1"/>
</dbReference>
<dbReference type="InterPro" id="IPR028581">
    <property type="entry name" value="DeoC_typeI"/>
</dbReference>
<dbReference type="GO" id="GO:0016052">
    <property type="term" value="P:carbohydrate catabolic process"/>
    <property type="evidence" value="ECO:0007669"/>
    <property type="project" value="TreeGrafter"/>
</dbReference>
<dbReference type="SMART" id="SM01133">
    <property type="entry name" value="DeoC"/>
    <property type="match status" value="1"/>
</dbReference>
<gene>
    <name evidence="9" type="ORF">Agabi119p4_6839</name>
</gene>
<dbReference type="GO" id="GO:0005737">
    <property type="term" value="C:cytoplasm"/>
    <property type="evidence" value="ECO:0007669"/>
    <property type="project" value="InterPro"/>
</dbReference>
<evidence type="ECO:0000256" key="3">
    <source>
        <dbReference type="ARBA" id="ARBA00022490"/>
    </source>
</evidence>
<comment type="similarity">
    <text evidence="1">Belongs to the DeoC/FbaB aldolase family. DeoC type 1 subfamily.</text>
</comment>
<accession>A0A8H7F0A1</accession>
<sequence>MMLRSNDSWAQAISQKVSEVLDADPAPAAPLKDLDAPTDPRFPKTIDHTLLTPDATSAQIDRLCDEAIRFKFKTCCVNGSNVRQVFNRMAQSNSDCIVCCVVGFPLGAASPKAKAYEATQAIADGAREIDTVISLGALKSSDFAAVYIDIYSTVQASHPYPVKVIIETSFLTAEEKIAACFIAAEAGAAFVKTCTGFQGSTGATAEDVNLMWRTVAYMNGRVKVKASGGIRNFDKAKLMFQAGAERLGTSSGPQLMHGLATHGY</sequence>
<dbReference type="AlphaFoldDB" id="A0A8H7F0A1"/>
<dbReference type="GO" id="GO:0046386">
    <property type="term" value="P:deoxyribose phosphate catabolic process"/>
    <property type="evidence" value="ECO:0007669"/>
    <property type="project" value="UniProtKB-UniPathway"/>
</dbReference>
<reference evidence="9 10" key="1">
    <citation type="journal article" name="Sci. Rep.">
        <title>Telomere-to-telomere assembled and centromere annotated genomes of the two main subspecies of the button mushroom Agaricus bisporus reveal especially polymorphic chromosome ends.</title>
        <authorList>
            <person name="Sonnenberg A.S.M."/>
            <person name="Sedaghat-Telgerd N."/>
            <person name="Lavrijssen B."/>
            <person name="Ohm R.A."/>
            <person name="Hendrickx P.M."/>
            <person name="Scholtmeijer K."/>
            <person name="Baars J.J.P."/>
            <person name="van Peer A."/>
        </authorList>
    </citation>
    <scope>NUCLEOTIDE SEQUENCE [LARGE SCALE GENOMIC DNA]</scope>
    <source>
        <strain evidence="9 10">H119_p4</strain>
    </source>
</reference>
<evidence type="ECO:0000256" key="6">
    <source>
        <dbReference type="ARBA" id="ARBA00032755"/>
    </source>
</evidence>
<proteinExistence type="inferred from homology"/>
<feature type="active site" description="Schiff-base intermediate with acetaldehyde" evidence="8">
    <location>
        <position position="192"/>
    </location>
</feature>
<dbReference type="EMBL" id="JABXXO010000009">
    <property type="protein sequence ID" value="KAF7770865.1"/>
    <property type="molecule type" value="Genomic_DNA"/>
</dbReference>
<evidence type="ECO:0000313" key="9">
    <source>
        <dbReference type="EMBL" id="KAF7770865.1"/>
    </source>
</evidence>
<comment type="caution">
    <text evidence="9">The sequence shown here is derived from an EMBL/GenBank/DDBJ whole genome shotgun (WGS) entry which is preliminary data.</text>
</comment>
<keyword evidence="4" id="KW-0456">Lyase</keyword>
<feature type="active site" description="Proton donor/acceptor" evidence="8">
    <location>
        <position position="225"/>
    </location>
</feature>
<name>A0A8H7F0A1_AGABI</name>
<dbReference type="InterPro" id="IPR002915">
    <property type="entry name" value="DeoC/FbaB/LacD_aldolase"/>
</dbReference>
<dbReference type="Gene3D" id="3.20.20.70">
    <property type="entry name" value="Aldolase class I"/>
    <property type="match status" value="1"/>
</dbReference>
<evidence type="ECO:0000256" key="5">
    <source>
        <dbReference type="ARBA" id="ARBA00023270"/>
    </source>
</evidence>
<dbReference type="PANTHER" id="PTHR10889">
    <property type="entry name" value="DEOXYRIBOSE-PHOSPHATE ALDOLASE"/>
    <property type="match status" value="1"/>
</dbReference>
<dbReference type="EC" id="4.1.2.4" evidence="2"/>
<protein>
    <recommendedName>
        <fullName evidence="2">deoxyribose-phosphate aldolase</fullName>
        <ecNumber evidence="2">4.1.2.4</ecNumber>
    </recommendedName>
    <alternativeName>
        <fullName evidence="6">2-deoxy-D-ribose 5-phosphate aldolase</fullName>
    </alternativeName>
</protein>
<keyword evidence="5 8" id="KW-0704">Schiff base</keyword>
<dbReference type="InterPro" id="IPR011343">
    <property type="entry name" value="DeoC"/>
</dbReference>
<dbReference type="PANTHER" id="PTHR10889:SF1">
    <property type="entry name" value="DEOXYRIBOSE-PHOSPHATE ALDOLASE"/>
    <property type="match status" value="1"/>
</dbReference>
<dbReference type="GO" id="GO:0004139">
    <property type="term" value="F:deoxyribose-phosphate aldolase activity"/>
    <property type="evidence" value="ECO:0007669"/>
    <property type="project" value="UniProtKB-EC"/>
</dbReference>
<dbReference type="UniPathway" id="UPA00002">
    <property type="reaction ID" value="UER00468"/>
</dbReference>
<keyword evidence="3" id="KW-0963">Cytoplasm</keyword>
<dbReference type="CDD" id="cd00959">
    <property type="entry name" value="DeoC"/>
    <property type="match status" value="1"/>
</dbReference>